<protein>
    <recommendedName>
        <fullName evidence="3">methylated-DNA--[protein]-cysteine S-methyltransferase</fullName>
        <ecNumber evidence="3">2.1.1.63</ecNumber>
    </recommendedName>
</protein>
<dbReference type="Pfam" id="PF01035">
    <property type="entry name" value="DNA_binding_1"/>
    <property type="match status" value="1"/>
</dbReference>
<dbReference type="InterPro" id="IPR001497">
    <property type="entry name" value="MethylDNA_cys_MeTrfase_AS"/>
</dbReference>
<dbReference type="CDD" id="cd06445">
    <property type="entry name" value="ATase"/>
    <property type="match status" value="1"/>
</dbReference>
<dbReference type="PANTHER" id="PTHR10815">
    <property type="entry name" value="METHYLATED-DNA--PROTEIN-CYSTEINE METHYLTRANSFERASE"/>
    <property type="match status" value="1"/>
</dbReference>
<evidence type="ECO:0000259" key="10">
    <source>
        <dbReference type="Pfam" id="PF02870"/>
    </source>
</evidence>
<evidence type="ECO:0000256" key="2">
    <source>
        <dbReference type="ARBA" id="ARBA00008711"/>
    </source>
</evidence>
<dbReference type="InterPro" id="IPR014048">
    <property type="entry name" value="MethylDNA_cys_MeTrfase_DNA-bd"/>
</dbReference>
<dbReference type="Gene3D" id="3.30.160.70">
    <property type="entry name" value="Methylated DNA-protein cysteine methyltransferase domain"/>
    <property type="match status" value="1"/>
</dbReference>
<comment type="caution">
    <text evidence="11">The sequence shown here is derived from an EMBL/GenBank/DDBJ whole genome shotgun (WGS) entry which is preliminary data.</text>
</comment>
<dbReference type="FunFam" id="1.10.10.10:FF:000214">
    <property type="entry name" value="Methylated-DNA--protein-cysteine methyltransferase"/>
    <property type="match status" value="1"/>
</dbReference>
<keyword evidence="4 11" id="KW-0489">Methyltransferase</keyword>
<evidence type="ECO:0000313" key="12">
    <source>
        <dbReference type="Proteomes" id="UP000245076"/>
    </source>
</evidence>
<gene>
    <name evidence="11" type="ORF">LPTSP1_30310</name>
</gene>
<dbReference type="Proteomes" id="UP000245076">
    <property type="component" value="Unassembled WGS sequence"/>
</dbReference>
<dbReference type="InterPro" id="IPR036388">
    <property type="entry name" value="WH-like_DNA-bd_sf"/>
</dbReference>
<evidence type="ECO:0000259" key="9">
    <source>
        <dbReference type="Pfam" id="PF01035"/>
    </source>
</evidence>
<name>A0A2P2D5V1_9LEPT</name>
<evidence type="ECO:0000256" key="1">
    <source>
        <dbReference type="ARBA" id="ARBA00001286"/>
    </source>
</evidence>
<sequence>MLNSKNLLYLAKEMILSKEIQSPLGILLAGAVEEGICLLEFTEKERLELQLSRLKKVFGEDIQPGESRFFHQLEEQLKEYFEGKRKEFDIPLVVLGTDFQKKAWEALHSVVYGKTNSYEAQAIRIGDKNAVRAVAKANGENRIAILIPCHRIIGKTGDLTGYGGGLWRKKFLLELEQKYSDSPTLPFFRGE</sequence>
<keyword evidence="7" id="KW-0234">DNA repair</keyword>
<reference evidence="11 12" key="1">
    <citation type="submission" date="2018-02" db="EMBL/GenBank/DDBJ databases">
        <title>Novel Leptospira species isolated from soil and water in Japan.</title>
        <authorList>
            <person name="Nakao R."/>
            <person name="Masuzawa T."/>
        </authorList>
    </citation>
    <scope>NUCLEOTIDE SEQUENCE [LARGE SCALE GENOMIC DNA]</scope>
    <source>
        <strain evidence="11 12">E8</strain>
    </source>
</reference>
<dbReference type="NCBIfam" id="TIGR00589">
    <property type="entry name" value="ogt"/>
    <property type="match status" value="1"/>
</dbReference>
<dbReference type="AlphaFoldDB" id="A0A2P2D5V1"/>
<keyword evidence="12" id="KW-1185">Reference proteome</keyword>
<dbReference type="GO" id="GO:0032259">
    <property type="term" value="P:methylation"/>
    <property type="evidence" value="ECO:0007669"/>
    <property type="project" value="UniProtKB-KW"/>
</dbReference>
<comment type="similarity">
    <text evidence="2">Belongs to the MGMT family.</text>
</comment>
<proteinExistence type="inferred from homology"/>
<dbReference type="GO" id="GO:0003908">
    <property type="term" value="F:methylated-DNA-[protein]-cysteine S-methyltransferase activity"/>
    <property type="evidence" value="ECO:0007669"/>
    <property type="project" value="UniProtKB-EC"/>
</dbReference>
<evidence type="ECO:0000313" key="11">
    <source>
        <dbReference type="EMBL" id="GBF40020.1"/>
    </source>
</evidence>
<dbReference type="InterPro" id="IPR036631">
    <property type="entry name" value="MGMT_N_sf"/>
</dbReference>
<keyword evidence="6" id="KW-0227">DNA damage</keyword>
<dbReference type="PROSITE" id="PS00374">
    <property type="entry name" value="MGMT"/>
    <property type="match status" value="1"/>
</dbReference>
<dbReference type="Gene3D" id="1.10.10.10">
    <property type="entry name" value="Winged helix-like DNA-binding domain superfamily/Winged helix DNA-binding domain"/>
    <property type="match status" value="1"/>
</dbReference>
<dbReference type="PANTHER" id="PTHR10815:SF5">
    <property type="entry name" value="METHYLATED-DNA--PROTEIN-CYSTEINE METHYLTRANSFERASE"/>
    <property type="match status" value="1"/>
</dbReference>
<evidence type="ECO:0000256" key="7">
    <source>
        <dbReference type="ARBA" id="ARBA00023204"/>
    </source>
</evidence>
<evidence type="ECO:0000256" key="3">
    <source>
        <dbReference type="ARBA" id="ARBA00011918"/>
    </source>
</evidence>
<dbReference type="EC" id="2.1.1.63" evidence="3"/>
<organism evidence="11 12">
    <name type="scientific">Leptospira johnsonii</name>
    <dbReference type="NCBI Taxonomy" id="1917820"/>
    <lineage>
        <taxon>Bacteria</taxon>
        <taxon>Pseudomonadati</taxon>
        <taxon>Spirochaetota</taxon>
        <taxon>Spirochaetia</taxon>
        <taxon>Leptospirales</taxon>
        <taxon>Leptospiraceae</taxon>
        <taxon>Leptospira</taxon>
    </lineage>
</organism>
<dbReference type="SUPFAM" id="SSF53155">
    <property type="entry name" value="Methylated DNA-protein cysteine methyltransferase domain"/>
    <property type="match status" value="1"/>
</dbReference>
<dbReference type="InterPro" id="IPR008332">
    <property type="entry name" value="MethylG_MeTrfase_N"/>
</dbReference>
<dbReference type="Pfam" id="PF02870">
    <property type="entry name" value="Methyltransf_1N"/>
    <property type="match status" value="1"/>
</dbReference>
<dbReference type="SUPFAM" id="SSF46767">
    <property type="entry name" value="Methylated DNA-protein cysteine methyltransferase, C-terminal domain"/>
    <property type="match status" value="1"/>
</dbReference>
<feature type="domain" description="Methylguanine DNA methyltransferase ribonuclease-like" evidence="10">
    <location>
        <begin position="20"/>
        <end position="92"/>
    </location>
</feature>
<evidence type="ECO:0000256" key="5">
    <source>
        <dbReference type="ARBA" id="ARBA00022679"/>
    </source>
</evidence>
<accession>A0A2P2D5V1</accession>
<evidence type="ECO:0000256" key="8">
    <source>
        <dbReference type="ARBA" id="ARBA00049348"/>
    </source>
</evidence>
<evidence type="ECO:0000256" key="4">
    <source>
        <dbReference type="ARBA" id="ARBA00022603"/>
    </source>
</evidence>
<dbReference type="GO" id="GO:0006281">
    <property type="term" value="P:DNA repair"/>
    <property type="evidence" value="ECO:0007669"/>
    <property type="project" value="UniProtKB-KW"/>
</dbReference>
<keyword evidence="5 11" id="KW-0808">Transferase</keyword>
<evidence type="ECO:0000256" key="6">
    <source>
        <dbReference type="ARBA" id="ARBA00022763"/>
    </source>
</evidence>
<dbReference type="EMBL" id="BFAY01000011">
    <property type="protein sequence ID" value="GBF40020.1"/>
    <property type="molecule type" value="Genomic_DNA"/>
</dbReference>
<comment type="catalytic activity">
    <reaction evidence="8">
        <text>a 6-O-methyl-2'-deoxyguanosine in DNA + L-cysteinyl-[protein] = S-methyl-L-cysteinyl-[protein] + a 2'-deoxyguanosine in DNA</text>
        <dbReference type="Rhea" id="RHEA:24000"/>
        <dbReference type="Rhea" id="RHEA-COMP:10131"/>
        <dbReference type="Rhea" id="RHEA-COMP:10132"/>
        <dbReference type="Rhea" id="RHEA-COMP:11367"/>
        <dbReference type="Rhea" id="RHEA-COMP:11368"/>
        <dbReference type="ChEBI" id="CHEBI:29950"/>
        <dbReference type="ChEBI" id="CHEBI:82612"/>
        <dbReference type="ChEBI" id="CHEBI:85445"/>
        <dbReference type="ChEBI" id="CHEBI:85448"/>
        <dbReference type="EC" id="2.1.1.63"/>
    </reaction>
</comment>
<feature type="domain" description="Methylated-DNA-[protein]-cysteine S-methyltransferase DNA binding" evidence="9">
    <location>
        <begin position="98"/>
        <end position="177"/>
    </location>
</feature>
<dbReference type="InterPro" id="IPR036217">
    <property type="entry name" value="MethylDNA_cys_MeTrfase_DNAb"/>
</dbReference>
<comment type="catalytic activity">
    <reaction evidence="1">
        <text>a 4-O-methyl-thymidine in DNA + L-cysteinyl-[protein] = a thymidine in DNA + S-methyl-L-cysteinyl-[protein]</text>
        <dbReference type="Rhea" id="RHEA:53428"/>
        <dbReference type="Rhea" id="RHEA-COMP:10131"/>
        <dbReference type="Rhea" id="RHEA-COMP:10132"/>
        <dbReference type="Rhea" id="RHEA-COMP:13555"/>
        <dbReference type="Rhea" id="RHEA-COMP:13556"/>
        <dbReference type="ChEBI" id="CHEBI:29950"/>
        <dbReference type="ChEBI" id="CHEBI:82612"/>
        <dbReference type="ChEBI" id="CHEBI:137386"/>
        <dbReference type="ChEBI" id="CHEBI:137387"/>
        <dbReference type="EC" id="2.1.1.63"/>
    </reaction>
</comment>